<dbReference type="OrthoDB" id="3344688at2759"/>
<keyword evidence="2" id="KW-1185">Reference proteome</keyword>
<organism evidence="1 2">
    <name type="scientific">Mycosarcoma maydis</name>
    <name type="common">Corn smut fungus</name>
    <name type="synonym">Ustilago maydis</name>
    <dbReference type="NCBI Taxonomy" id="5270"/>
    <lineage>
        <taxon>Eukaryota</taxon>
        <taxon>Fungi</taxon>
        <taxon>Dikarya</taxon>
        <taxon>Basidiomycota</taxon>
        <taxon>Ustilaginomycotina</taxon>
        <taxon>Ustilaginomycetes</taxon>
        <taxon>Ustilaginales</taxon>
        <taxon>Ustilaginaceae</taxon>
        <taxon>Mycosarcoma</taxon>
    </lineage>
</organism>
<evidence type="ECO:0008006" key="3">
    <source>
        <dbReference type="Google" id="ProtNLM"/>
    </source>
</evidence>
<dbReference type="InParanoid" id="A0A0D1DYW6"/>
<dbReference type="eggNOG" id="KOG0017">
    <property type="taxonomic scope" value="Eukaryota"/>
</dbReference>
<evidence type="ECO:0000313" key="1">
    <source>
        <dbReference type="EMBL" id="KIS68826.1"/>
    </source>
</evidence>
<dbReference type="EMBL" id="CM003146">
    <property type="protein sequence ID" value="KIS68826.1"/>
    <property type="molecule type" value="Genomic_DNA"/>
</dbReference>
<dbReference type="VEuPathDB" id="FungiDB:UMAG_02817"/>
<dbReference type="KEGG" id="uma:UMAG_02817"/>
<dbReference type="STRING" id="237631.A0A0D1DYW6"/>
<evidence type="ECO:0000313" key="2">
    <source>
        <dbReference type="Proteomes" id="UP000000561"/>
    </source>
</evidence>
<proteinExistence type="predicted"/>
<sequence length="243" mass="27919">MPLHSGFRFTPLGVVTAYVDIMFIASLSHEEVRRTKAEVAGKWKIEDKGPVQEFLEIKSHRDRSQRTFFLNVIGNIRDTARKWLNDPTTKSHIPMPYLIHATDDDECSPEHAKMYQQFVGQLLWISNTARPDISFAFGALARHMSRQVNTARTASLYLLKYLNQTDDDRHTLRGPDRLHADLPISSSFLLRACMHIGENKCLFFSSHFCNKKINSRLPLITRLYPPQQSSRGMCGKTTREKAQ</sequence>
<reference evidence="1 2" key="1">
    <citation type="journal article" date="2006" name="Nature">
        <title>Insights from the genome of the biotrophic fungal plant pathogen Ustilago maydis.</title>
        <authorList>
            <person name="Kamper J."/>
            <person name="Kahmann R."/>
            <person name="Bolker M."/>
            <person name="Ma L.J."/>
            <person name="Brefort T."/>
            <person name="Saville B.J."/>
            <person name="Banuett F."/>
            <person name="Kronstad J.W."/>
            <person name="Gold S.E."/>
            <person name="Muller O."/>
            <person name="Perlin M.H."/>
            <person name="Wosten H.A."/>
            <person name="de Vries R."/>
            <person name="Ruiz-Herrera J."/>
            <person name="Reynaga-Pena C.G."/>
            <person name="Snetselaar K."/>
            <person name="McCann M."/>
            <person name="Perez-Martin J."/>
            <person name="Feldbrugge M."/>
            <person name="Basse C.W."/>
            <person name="Steinberg G."/>
            <person name="Ibeas J.I."/>
            <person name="Holloman W."/>
            <person name="Guzman P."/>
            <person name="Farman M."/>
            <person name="Stajich J.E."/>
            <person name="Sentandreu R."/>
            <person name="Gonzalez-Prieto J.M."/>
            <person name="Kennell J.C."/>
            <person name="Molina L."/>
            <person name="Schirawski J."/>
            <person name="Mendoza-Mendoza A."/>
            <person name="Greilinger D."/>
            <person name="Munch K."/>
            <person name="Rossel N."/>
            <person name="Scherer M."/>
            <person name="Vranes M."/>
            <person name="Ladendorf O."/>
            <person name="Vincon V."/>
            <person name="Fuchs U."/>
            <person name="Sandrock B."/>
            <person name="Meng S."/>
            <person name="Ho E.C."/>
            <person name="Cahill M.J."/>
            <person name="Boyce K.J."/>
            <person name="Klose J."/>
            <person name="Klosterman S.J."/>
            <person name="Deelstra H.J."/>
            <person name="Ortiz-Castellanos L."/>
            <person name="Li W."/>
            <person name="Sanchez-Alonso P."/>
            <person name="Schreier P.H."/>
            <person name="Hauser-Hahn I."/>
            <person name="Vaupel M."/>
            <person name="Koopmann E."/>
            <person name="Friedrich G."/>
            <person name="Voss H."/>
            <person name="Schluter T."/>
            <person name="Margolis J."/>
            <person name="Platt D."/>
            <person name="Swimmer C."/>
            <person name="Gnirke A."/>
            <person name="Chen F."/>
            <person name="Vysotskaia V."/>
            <person name="Mannhaupt G."/>
            <person name="Guldener U."/>
            <person name="Munsterkotter M."/>
            <person name="Haase D."/>
            <person name="Oesterheld M."/>
            <person name="Mewes H.W."/>
            <person name="Mauceli E.W."/>
            <person name="DeCaprio D."/>
            <person name="Wade C.M."/>
            <person name="Butler J."/>
            <person name="Young S."/>
            <person name="Jaffe D.B."/>
            <person name="Calvo S."/>
            <person name="Nusbaum C."/>
            <person name="Galagan J."/>
            <person name="Birren B.W."/>
        </authorList>
    </citation>
    <scope>NUCLEOTIDE SEQUENCE [LARGE SCALE GENOMIC DNA]</scope>
    <source>
        <strain evidence="2">DSM 14603 / FGSC 9021 / UM521</strain>
    </source>
</reference>
<dbReference type="AlphaFoldDB" id="A0A0D1DYW6"/>
<dbReference type="Proteomes" id="UP000000561">
    <property type="component" value="Chromosome 7"/>
</dbReference>
<name>A0A0D1DYW6_MYCMD</name>
<dbReference type="RefSeq" id="XP_011389263.1">
    <property type="nucleotide sequence ID" value="XM_011390961.1"/>
</dbReference>
<protein>
    <recommendedName>
        <fullName evidence="3">Reverse transcriptase Ty1/copia-type domain-containing protein</fullName>
    </recommendedName>
</protein>
<dbReference type="GeneID" id="23563473"/>
<accession>A0A0D1DYW6</accession>
<gene>
    <name evidence="1" type="ORF">UMAG_02817</name>
</gene>